<evidence type="ECO:0000259" key="4">
    <source>
        <dbReference type="PROSITE" id="PS50883"/>
    </source>
</evidence>
<evidence type="ECO:0000313" key="7">
    <source>
        <dbReference type="Proteomes" id="UP000286268"/>
    </source>
</evidence>
<protein>
    <submittedName>
        <fullName evidence="6">GGDEF-domain containing protein</fullName>
    </submittedName>
</protein>
<feature type="transmembrane region" description="Helical" evidence="2">
    <location>
        <begin position="7"/>
        <end position="24"/>
    </location>
</feature>
<keyword evidence="2" id="KW-0812">Transmembrane</keyword>
<keyword evidence="2" id="KW-1133">Transmembrane helix</keyword>
<feature type="domain" description="EAL" evidence="4">
    <location>
        <begin position="368"/>
        <end position="622"/>
    </location>
</feature>
<feature type="transmembrane region" description="Helical" evidence="2">
    <location>
        <begin position="30"/>
        <end position="47"/>
    </location>
</feature>
<feature type="coiled-coil region" evidence="1">
    <location>
        <begin position="44"/>
        <end position="74"/>
    </location>
</feature>
<evidence type="ECO:0000256" key="2">
    <source>
        <dbReference type="SAM" id="Phobius"/>
    </source>
</evidence>
<dbReference type="OrthoDB" id="9762141at2"/>
<dbReference type="SMART" id="SM00052">
    <property type="entry name" value="EAL"/>
    <property type="match status" value="1"/>
</dbReference>
<dbReference type="SUPFAM" id="SSF55785">
    <property type="entry name" value="PYP-like sensor domain (PAS domain)"/>
    <property type="match status" value="1"/>
</dbReference>
<dbReference type="RefSeq" id="WP_128214939.1">
    <property type="nucleotide sequence ID" value="NZ_CP025746.1"/>
</dbReference>
<feature type="domain" description="GGDEF" evidence="5">
    <location>
        <begin position="225"/>
        <end position="359"/>
    </location>
</feature>
<dbReference type="Proteomes" id="UP000286268">
    <property type="component" value="Chromosome"/>
</dbReference>
<dbReference type="CDD" id="cd01948">
    <property type="entry name" value="EAL"/>
    <property type="match status" value="1"/>
</dbReference>
<reference evidence="6 7" key="1">
    <citation type="submission" date="2018-01" db="EMBL/GenBank/DDBJ databases">
        <title>Genome Sequencing and Assembly of Anaerobacter polyendosporus strain CT4.</title>
        <authorList>
            <person name="Tachaapaikoon C."/>
            <person name="Sutheeworapong S."/>
            <person name="Jenjaroenpun P."/>
            <person name="Wongsurawat T."/>
            <person name="Nookeaw I."/>
            <person name="Cheawchanlertfa P."/>
            <person name="Kosugi A."/>
            <person name="Cheevadhanarak S."/>
            <person name="Ratanakhanokchai K."/>
        </authorList>
    </citation>
    <scope>NUCLEOTIDE SEQUENCE [LARGE SCALE GENOMIC DNA]</scope>
    <source>
        <strain evidence="6 7">CT4</strain>
    </source>
</reference>
<keyword evidence="7" id="KW-1185">Reference proteome</keyword>
<dbReference type="SUPFAM" id="SSF141868">
    <property type="entry name" value="EAL domain-like"/>
    <property type="match status" value="1"/>
</dbReference>
<sequence length="625" mass="72545">MKKKIYILGYVISISAMVTINIADLEIIEILFNWAIISFLFMVLLRLDREKTALVKLNKQLQEEEEKYNVAVEGTRDIIFQWNIVKDEVHFSERINEIIKLDNNSDLSYSKDWLSIIHEEDKTKAKKLLFDKIQDENVNYYETEYRIVNHENAVKWLNIKSKIIRDETGRATWIYGSISDSTDAKEKELKISYMSYYDSVTGLHNRNYLKALINKSVKENKVVSSKSALILIDLDNFKYINDVFGHDYGDDMLMIIADALRDVVSARGDLLCRFGGDEFVIFMQDIDNIQEVERTAKQIITVFNNTKKLMDQMIFTTASIGITIFPDDASDYKSLLRNADVAMYKAKGNGKNSYQFFDDQISREQNRFYTLEKGLRNALENRELYVQFQPKVVLDDAKIMGFEALIRWNSRDLGMVSPAEFIPVAENTRLIIPIGSFVIEEVCKKCKDLLEKGHDDFKLALNLSEIQLRDDNIIESFRKLTEKYNIDPKYIEIEITESLLMKSFDRNIKILAFLRGLGFSIALDDFGTGYSSLNYLTKLPIDVLKIDRSFVSELGDNQKSQYIVENIIQLSHKLGIKVVAEGVEYKDQVDYLKSIFCDFVQGYYYSKPESYEKIVKLMEERYIVA</sequence>
<proteinExistence type="predicted"/>
<dbReference type="SMART" id="SM00267">
    <property type="entry name" value="GGDEF"/>
    <property type="match status" value="1"/>
</dbReference>
<dbReference type="InterPro" id="IPR035965">
    <property type="entry name" value="PAS-like_dom_sf"/>
</dbReference>
<dbReference type="SUPFAM" id="SSF55073">
    <property type="entry name" value="Nucleotide cyclase"/>
    <property type="match status" value="1"/>
</dbReference>
<evidence type="ECO:0000259" key="3">
    <source>
        <dbReference type="PROSITE" id="PS50113"/>
    </source>
</evidence>
<keyword evidence="1" id="KW-0175">Coiled coil</keyword>
<dbReference type="PANTHER" id="PTHR44757:SF2">
    <property type="entry name" value="BIOFILM ARCHITECTURE MAINTENANCE PROTEIN MBAA"/>
    <property type="match status" value="1"/>
</dbReference>
<feature type="domain" description="PAC" evidence="3">
    <location>
        <begin position="141"/>
        <end position="193"/>
    </location>
</feature>
<evidence type="ECO:0000313" key="6">
    <source>
        <dbReference type="EMBL" id="QAA34218.1"/>
    </source>
</evidence>
<dbReference type="InterPro" id="IPR035919">
    <property type="entry name" value="EAL_sf"/>
</dbReference>
<dbReference type="PROSITE" id="PS50887">
    <property type="entry name" value="GGDEF"/>
    <property type="match status" value="1"/>
</dbReference>
<dbReference type="PANTHER" id="PTHR44757">
    <property type="entry name" value="DIGUANYLATE CYCLASE DGCP"/>
    <property type="match status" value="1"/>
</dbReference>
<dbReference type="Gene3D" id="3.20.20.450">
    <property type="entry name" value="EAL domain"/>
    <property type="match status" value="1"/>
</dbReference>
<evidence type="ECO:0000256" key="1">
    <source>
        <dbReference type="SAM" id="Coils"/>
    </source>
</evidence>
<dbReference type="KEGG" id="cmah:C1I91_22700"/>
<dbReference type="EMBL" id="CP025746">
    <property type="protein sequence ID" value="QAA34218.1"/>
    <property type="molecule type" value="Genomic_DNA"/>
</dbReference>
<dbReference type="InterPro" id="IPR000160">
    <property type="entry name" value="GGDEF_dom"/>
</dbReference>
<dbReference type="InterPro" id="IPR013655">
    <property type="entry name" value="PAS_fold_3"/>
</dbReference>
<dbReference type="Pfam" id="PF00990">
    <property type="entry name" value="GGDEF"/>
    <property type="match status" value="1"/>
</dbReference>
<organism evidence="6 7">
    <name type="scientific">Clostridium manihotivorum</name>
    <dbReference type="NCBI Taxonomy" id="2320868"/>
    <lineage>
        <taxon>Bacteria</taxon>
        <taxon>Bacillati</taxon>
        <taxon>Bacillota</taxon>
        <taxon>Clostridia</taxon>
        <taxon>Eubacteriales</taxon>
        <taxon>Clostridiaceae</taxon>
        <taxon>Clostridium</taxon>
    </lineage>
</organism>
<dbReference type="PROSITE" id="PS50883">
    <property type="entry name" value="EAL"/>
    <property type="match status" value="1"/>
</dbReference>
<dbReference type="Gene3D" id="3.30.70.270">
    <property type="match status" value="1"/>
</dbReference>
<dbReference type="Gene3D" id="3.30.450.20">
    <property type="entry name" value="PAS domain"/>
    <property type="match status" value="1"/>
</dbReference>
<dbReference type="InterPro" id="IPR043128">
    <property type="entry name" value="Rev_trsase/Diguanyl_cyclase"/>
</dbReference>
<dbReference type="InterPro" id="IPR001633">
    <property type="entry name" value="EAL_dom"/>
</dbReference>
<gene>
    <name evidence="6" type="ORF">C1I91_22700</name>
</gene>
<dbReference type="Pfam" id="PF00563">
    <property type="entry name" value="EAL"/>
    <property type="match status" value="1"/>
</dbReference>
<dbReference type="NCBIfam" id="TIGR00254">
    <property type="entry name" value="GGDEF"/>
    <property type="match status" value="1"/>
</dbReference>
<accession>A0A3R5VB04</accession>
<name>A0A3R5VB04_9CLOT</name>
<evidence type="ECO:0000259" key="5">
    <source>
        <dbReference type="PROSITE" id="PS50887"/>
    </source>
</evidence>
<dbReference type="InterPro" id="IPR052155">
    <property type="entry name" value="Biofilm_reg_signaling"/>
</dbReference>
<dbReference type="InterPro" id="IPR029787">
    <property type="entry name" value="Nucleotide_cyclase"/>
</dbReference>
<dbReference type="PROSITE" id="PS50113">
    <property type="entry name" value="PAC"/>
    <property type="match status" value="1"/>
</dbReference>
<keyword evidence="2" id="KW-0472">Membrane</keyword>
<dbReference type="InterPro" id="IPR000700">
    <property type="entry name" value="PAS-assoc_C"/>
</dbReference>
<dbReference type="AlphaFoldDB" id="A0A3R5VB04"/>
<dbReference type="Pfam" id="PF08447">
    <property type="entry name" value="PAS_3"/>
    <property type="match status" value="1"/>
</dbReference>
<dbReference type="CDD" id="cd01949">
    <property type="entry name" value="GGDEF"/>
    <property type="match status" value="1"/>
</dbReference>